<dbReference type="Proteomes" id="UP000790377">
    <property type="component" value="Unassembled WGS sequence"/>
</dbReference>
<name>A0ACB7ZTV6_9AGAM</name>
<accession>A0ACB7ZTV6</accession>
<reference evidence="1" key="1">
    <citation type="journal article" date="2021" name="New Phytol.">
        <title>Evolutionary innovations through gain and loss of genes in the ectomycorrhizal Boletales.</title>
        <authorList>
            <person name="Wu G."/>
            <person name="Miyauchi S."/>
            <person name="Morin E."/>
            <person name="Kuo A."/>
            <person name="Drula E."/>
            <person name="Varga T."/>
            <person name="Kohler A."/>
            <person name="Feng B."/>
            <person name="Cao Y."/>
            <person name="Lipzen A."/>
            <person name="Daum C."/>
            <person name="Hundley H."/>
            <person name="Pangilinan J."/>
            <person name="Johnson J."/>
            <person name="Barry K."/>
            <person name="LaButti K."/>
            <person name="Ng V."/>
            <person name="Ahrendt S."/>
            <person name="Min B."/>
            <person name="Choi I.G."/>
            <person name="Park H."/>
            <person name="Plett J.M."/>
            <person name="Magnuson J."/>
            <person name="Spatafora J.W."/>
            <person name="Nagy L.G."/>
            <person name="Henrissat B."/>
            <person name="Grigoriev I.V."/>
            <person name="Yang Z.L."/>
            <person name="Xu J."/>
            <person name="Martin F.M."/>
        </authorList>
    </citation>
    <scope>NUCLEOTIDE SEQUENCE</scope>
    <source>
        <strain evidence="1">ATCC 28755</strain>
    </source>
</reference>
<proteinExistence type="predicted"/>
<feature type="non-terminal residue" evidence="1">
    <location>
        <position position="531"/>
    </location>
</feature>
<comment type="caution">
    <text evidence="1">The sequence shown here is derived from an EMBL/GenBank/DDBJ whole genome shotgun (WGS) entry which is preliminary data.</text>
</comment>
<gene>
    <name evidence="1" type="ORF">BJ138DRAFT_1240322</name>
</gene>
<protein>
    <submittedName>
        <fullName evidence="1">Uncharacterized protein</fullName>
    </submittedName>
</protein>
<keyword evidence="2" id="KW-1185">Reference proteome</keyword>
<evidence type="ECO:0000313" key="1">
    <source>
        <dbReference type="EMBL" id="KAH7904173.1"/>
    </source>
</evidence>
<evidence type="ECO:0000313" key="2">
    <source>
        <dbReference type="Proteomes" id="UP000790377"/>
    </source>
</evidence>
<dbReference type="EMBL" id="MU268581">
    <property type="protein sequence ID" value="KAH7904173.1"/>
    <property type="molecule type" value="Genomic_DNA"/>
</dbReference>
<sequence length="531" mass="58077">MYCRSSDAGAPPRSTTLRSVAGTGASCEPPLGSESDHCFALAHHARIIKASSAESQKPDLEAAHYPPRQTVLSILKTPVVRASQNNSDLTYGAAPDIPDPLIGDSLRLRQVITNLVGNAIKFTPSKEYGGTGLGLPISKRLVNPMQGNMWVESGVSKGNKLEGAIPSHWYHCGGFIEYGSRLRHNVCSGIQHSQPVSAPSDIVFDILLAEDNMVNQKLAVKTPEKYGHTMDVSMPFAGGMDDHITSKCSPVCLSTQHKSNNPIIHGLRLIRVQISCRRMSHSSSSINQTQTPPRNRSGAPPQGSSQLESTTAAQHQSASTSVPSLSAELCQASKTKARHCEVDSLLETLLLHASCIPKTPQPELLHKCLDAVLPICNGKVVKVGGRLPSSDMREQLSKYVAAGVEPKRYEPFVRACNIALDCLRYITIDGLHEECNADIIFQRNDPKYLTQDHQLQRSFRKPDAVILPFEASKAAFPGDTDIMLWTEHSMQHAPMKPEKSLRWKDVLASVEFKPRSTYRMPSVPVNYSLSP</sequence>
<organism evidence="1 2">
    <name type="scientific">Hygrophoropsis aurantiaca</name>
    <dbReference type="NCBI Taxonomy" id="72124"/>
    <lineage>
        <taxon>Eukaryota</taxon>
        <taxon>Fungi</taxon>
        <taxon>Dikarya</taxon>
        <taxon>Basidiomycota</taxon>
        <taxon>Agaricomycotina</taxon>
        <taxon>Agaricomycetes</taxon>
        <taxon>Agaricomycetidae</taxon>
        <taxon>Boletales</taxon>
        <taxon>Coniophorineae</taxon>
        <taxon>Hygrophoropsidaceae</taxon>
        <taxon>Hygrophoropsis</taxon>
    </lineage>
</organism>